<feature type="domain" description="OB" evidence="1">
    <location>
        <begin position="13"/>
        <end position="84"/>
    </location>
</feature>
<comment type="caution">
    <text evidence="2">The sequence shown here is derived from an EMBL/GenBank/DDBJ whole genome shotgun (WGS) entry which is preliminary data.</text>
</comment>
<reference evidence="2" key="2">
    <citation type="submission" date="2021-05" db="EMBL/GenBank/DDBJ databases">
        <title>Protein family content uncovers lineage relationships and bacterial pathway maintenance mechanisms in DPANN archaea.</title>
        <authorList>
            <person name="Castelle C.J."/>
            <person name="Meheust R."/>
            <person name="Jaffe A.L."/>
            <person name="Seitz K."/>
            <person name="Gong X."/>
            <person name="Baker B.J."/>
            <person name="Banfield J.F."/>
        </authorList>
    </citation>
    <scope>NUCLEOTIDE SEQUENCE</scope>
    <source>
        <strain evidence="2">RIFCSPHIGHO2_01_FULL_GW2011_AR10_43_9</strain>
    </source>
</reference>
<evidence type="ECO:0000313" key="3">
    <source>
        <dbReference type="Proteomes" id="UP000683213"/>
    </source>
</evidence>
<reference evidence="2" key="1">
    <citation type="submission" date="2021-03" db="EMBL/GenBank/DDBJ databases">
        <authorList>
            <person name="Jaffe A."/>
        </authorList>
    </citation>
    <scope>NUCLEOTIDE SEQUENCE</scope>
    <source>
        <strain evidence="2">RIFCSPHIGHO2_01_FULL_GW2011_AR10_43_9</strain>
    </source>
</reference>
<dbReference type="InterPro" id="IPR012340">
    <property type="entry name" value="NA-bd_OB-fold"/>
</dbReference>
<dbReference type="SUPFAM" id="SSF50249">
    <property type="entry name" value="Nucleic acid-binding proteins"/>
    <property type="match status" value="1"/>
</dbReference>
<evidence type="ECO:0000259" key="1">
    <source>
        <dbReference type="Pfam" id="PF01336"/>
    </source>
</evidence>
<sequence length="94" mass="10314">MKDLKPRSGFDELSGEIVSVSESRSFANERGSGKVASAVLKDNKGKEVKLSLWNDEIDKVKEGSKVKITNGWCSEWQGQIQVSAGRNGTLEVEE</sequence>
<name>A0A8T4KZC3_9ARCH</name>
<protein>
    <recommendedName>
        <fullName evidence="1">OB domain-containing protein</fullName>
    </recommendedName>
</protein>
<dbReference type="Proteomes" id="UP000683213">
    <property type="component" value="Unassembled WGS sequence"/>
</dbReference>
<dbReference type="CDD" id="cd04491">
    <property type="entry name" value="SoSSB_OBF"/>
    <property type="match status" value="1"/>
</dbReference>
<accession>A0A8T4KZC3</accession>
<proteinExistence type="predicted"/>
<dbReference type="Gene3D" id="2.40.50.140">
    <property type="entry name" value="Nucleic acid-binding proteins"/>
    <property type="match status" value="1"/>
</dbReference>
<dbReference type="InterPro" id="IPR004365">
    <property type="entry name" value="NA-bd_OB_tRNA"/>
</dbReference>
<evidence type="ECO:0000313" key="2">
    <source>
        <dbReference type="EMBL" id="MBS3059002.1"/>
    </source>
</evidence>
<dbReference type="AlphaFoldDB" id="A0A8T4KZC3"/>
<dbReference type="GO" id="GO:0003676">
    <property type="term" value="F:nucleic acid binding"/>
    <property type="evidence" value="ECO:0007669"/>
    <property type="project" value="InterPro"/>
</dbReference>
<dbReference type="Pfam" id="PF01336">
    <property type="entry name" value="tRNA_anti-codon"/>
    <property type="match status" value="1"/>
</dbReference>
<organism evidence="2 3">
    <name type="scientific">Candidatus Iainarchaeum sp</name>
    <dbReference type="NCBI Taxonomy" id="3101447"/>
    <lineage>
        <taxon>Archaea</taxon>
        <taxon>Candidatus Iainarchaeota</taxon>
        <taxon>Candidatus Iainarchaeia</taxon>
        <taxon>Candidatus Iainarchaeales</taxon>
        <taxon>Candidatus Iainarchaeaceae</taxon>
        <taxon>Candidatus Iainarchaeum</taxon>
    </lineage>
</organism>
<dbReference type="EMBL" id="JAGVWF010000014">
    <property type="protein sequence ID" value="MBS3059002.1"/>
    <property type="molecule type" value="Genomic_DNA"/>
</dbReference>
<gene>
    <name evidence="2" type="ORF">J4224_01095</name>
</gene>